<keyword evidence="10" id="KW-1185">Reference proteome</keyword>
<feature type="active site" evidence="7">
    <location>
        <position position="82"/>
    </location>
</feature>
<evidence type="ECO:0000256" key="6">
    <source>
        <dbReference type="ARBA" id="ARBA00023157"/>
    </source>
</evidence>
<evidence type="ECO:0000256" key="1">
    <source>
        <dbReference type="ARBA" id="ARBA00022670"/>
    </source>
</evidence>
<name>A0A914RQE1_PAREQ</name>
<evidence type="ECO:0000256" key="5">
    <source>
        <dbReference type="ARBA" id="ARBA00023049"/>
    </source>
</evidence>
<dbReference type="PRINTS" id="PR00480">
    <property type="entry name" value="ASTACIN"/>
</dbReference>
<dbReference type="PANTHER" id="PTHR10127">
    <property type="entry name" value="DISCOIDIN, CUB, EGF, LAMININ , AND ZINC METALLOPROTEASE DOMAIN CONTAINING"/>
    <property type="match status" value="1"/>
</dbReference>
<evidence type="ECO:0000256" key="7">
    <source>
        <dbReference type="PROSITE-ProRule" id="PRU01211"/>
    </source>
</evidence>
<dbReference type="PANTHER" id="PTHR10127:SF780">
    <property type="entry name" value="METALLOENDOPEPTIDASE"/>
    <property type="match status" value="1"/>
</dbReference>
<evidence type="ECO:0000313" key="10">
    <source>
        <dbReference type="Proteomes" id="UP000887564"/>
    </source>
</evidence>
<keyword evidence="1 7" id="KW-0645">Protease</keyword>
<keyword evidence="6" id="KW-1015">Disulfide bond</keyword>
<keyword evidence="4 7" id="KW-0862">Zinc</keyword>
<sequence length="111" mass="12469">MHAPSLDIQPWGFQEILDIFTVLIPAGNEENSDLSDYLQFIRGSGCWSNIGHVGGRQQISIGYGCEAASISFHLFVGIIAHEILHALGLWHEQSRPDRDQYITINYNNVFP</sequence>
<dbReference type="GO" id="GO:0008270">
    <property type="term" value="F:zinc ion binding"/>
    <property type="evidence" value="ECO:0007669"/>
    <property type="project" value="UniProtKB-UniRule"/>
</dbReference>
<reference evidence="11" key="1">
    <citation type="submission" date="2022-11" db="UniProtKB">
        <authorList>
            <consortium name="WormBaseParasite"/>
        </authorList>
    </citation>
    <scope>IDENTIFICATION</scope>
</reference>
<dbReference type="GO" id="GO:0006508">
    <property type="term" value="P:proteolysis"/>
    <property type="evidence" value="ECO:0007669"/>
    <property type="project" value="UniProtKB-KW"/>
</dbReference>
<keyword evidence="5 7" id="KW-0482">Metalloprotease</keyword>
<dbReference type="SUPFAM" id="SSF55486">
    <property type="entry name" value="Metalloproteases ('zincins'), catalytic domain"/>
    <property type="match status" value="1"/>
</dbReference>
<proteinExistence type="predicted"/>
<dbReference type="InterPro" id="IPR024079">
    <property type="entry name" value="MetalloPept_cat_dom_sf"/>
</dbReference>
<dbReference type="Gene3D" id="3.40.390.10">
    <property type="entry name" value="Collagenase (Catalytic Domain)"/>
    <property type="match status" value="1"/>
</dbReference>
<dbReference type="InterPro" id="IPR001506">
    <property type="entry name" value="Peptidase_M12A"/>
</dbReference>
<evidence type="ECO:0000256" key="4">
    <source>
        <dbReference type="ARBA" id="ARBA00022833"/>
    </source>
</evidence>
<feature type="domain" description="Peptidase M12A" evidence="9">
    <location>
        <begin position="1"/>
        <end position="111"/>
    </location>
</feature>
<keyword evidence="3 7" id="KW-0378">Hydrolase</keyword>
<dbReference type="Pfam" id="PF01400">
    <property type="entry name" value="Astacin"/>
    <property type="match status" value="1"/>
</dbReference>
<organism evidence="10 11">
    <name type="scientific">Parascaris equorum</name>
    <name type="common">Equine roundworm</name>
    <dbReference type="NCBI Taxonomy" id="6256"/>
    <lineage>
        <taxon>Eukaryota</taxon>
        <taxon>Metazoa</taxon>
        <taxon>Ecdysozoa</taxon>
        <taxon>Nematoda</taxon>
        <taxon>Chromadorea</taxon>
        <taxon>Rhabditida</taxon>
        <taxon>Spirurina</taxon>
        <taxon>Ascaridomorpha</taxon>
        <taxon>Ascaridoidea</taxon>
        <taxon>Ascarididae</taxon>
        <taxon>Parascaris</taxon>
    </lineage>
</organism>
<evidence type="ECO:0000256" key="2">
    <source>
        <dbReference type="ARBA" id="ARBA00022723"/>
    </source>
</evidence>
<accession>A0A914RQE1</accession>
<feature type="binding site" evidence="7">
    <location>
        <position position="85"/>
    </location>
    <ligand>
        <name>Zn(2+)</name>
        <dbReference type="ChEBI" id="CHEBI:29105"/>
        <note>catalytic</note>
    </ligand>
</feature>
<evidence type="ECO:0000259" key="9">
    <source>
        <dbReference type="PROSITE" id="PS51864"/>
    </source>
</evidence>
<dbReference type="Proteomes" id="UP000887564">
    <property type="component" value="Unplaced"/>
</dbReference>
<dbReference type="EC" id="3.4.24.-" evidence="8"/>
<comment type="cofactor">
    <cofactor evidence="7 8">
        <name>Zn(2+)</name>
        <dbReference type="ChEBI" id="CHEBI:29105"/>
    </cofactor>
    <text evidence="7 8">Binds 1 zinc ion per subunit.</text>
</comment>
<protein>
    <recommendedName>
        <fullName evidence="8">Metalloendopeptidase</fullName>
        <ecNumber evidence="8">3.4.24.-</ecNumber>
    </recommendedName>
</protein>
<dbReference type="PROSITE" id="PS51864">
    <property type="entry name" value="ASTACIN"/>
    <property type="match status" value="1"/>
</dbReference>
<feature type="binding site" evidence="7">
    <location>
        <position position="81"/>
    </location>
    <ligand>
        <name>Zn(2+)</name>
        <dbReference type="ChEBI" id="CHEBI:29105"/>
        <note>catalytic</note>
    </ligand>
</feature>
<keyword evidence="2 7" id="KW-0479">Metal-binding</keyword>
<evidence type="ECO:0000313" key="11">
    <source>
        <dbReference type="WBParaSite" id="PEQ_0000872001-mRNA-1"/>
    </source>
</evidence>
<dbReference type="InterPro" id="IPR006026">
    <property type="entry name" value="Peptidase_Metallo"/>
</dbReference>
<dbReference type="SMART" id="SM00235">
    <property type="entry name" value="ZnMc"/>
    <property type="match status" value="1"/>
</dbReference>
<dbReference type="WBParaSite" id="PEQ_0000872001-mRNA-1">
    <property type="protein sequence ID" value="PEQ_0000872001-mRNA-1"/>
    <property type="gene ID" value="PEQ_0000872001"/>
</dbReference>
<evidence type="ECO:0000256" key="3">
    <source>
        <dbReference type="ARBA" id="ARBA00022801"/>
    </source>
</evidence>
<evidence type="ECO:0000256" key="8">
    <source>
        <dbReference type="RuleBase" id="RU361183"/>
    </source>
</evidence>
<feature type="binding site" evidence="7">
    <location>
        <position position="91"/>
    </location>
    <ligand>
        <name>Zn(2+)</name>
        <dbReference type="ChEBI" id="CHEBI:29105"/>
        <note>catalytic</note>
    </ligand>
</feature>
<dbReference type="GO" id="GO:0004222">
    <property type="term" value="F:metalloendopeptidase activity"/>
    <property type="evidence" value="ECO:0007669"/>
    <property type="project" value="UniProtKB-UniRule"/>
</dbReference>
<dbReference type="AlphaFoldDB" id="A0A914RQE1"/>
<comment type="caution">
    <text evidence="7">Lacks conserved residue(s) required for the propagation of feature annotation.</text>
</comment>